<evidence type="ECO:0000313" key="3">
    <source>
        <dbReference type="Proteomes" id="UP000604825"/>
    </source>
</evidence>
<evidence type="ECO:0000313" key="2">
    <source>
        <dbReference type="EMBL" id="CAD6261752.1"/>
    </source>
</evidence>
<proteinExistence type="predicted"/>
<reference evidence="2" key="1">
    <citation type="submission" date="2020-10" db="EMBL/GenBank/DDBJ databases">
        <authorList>
            <person name="Han B."/>
            <person name="Lu T."/>
            <person name="Zhao Q."/>
            <person name="Huang X."/>
            <person name="Zhao Y."/>
        </authorList>
    </citation>
    <scope>NUCLEOTIDE SEQUENCE</scope>
</reference>
<gene>
    <name evidence="2" type="ORF">NCGR_LOCUS45138</name>
</gene>
<dbReference type="EMBL" id="CAJGYO010000012">
    <property type="protein sequence ID" value="CAD6261752.1"/>
    <property type="molecule type" value="Genomic_DNA"/>
</dbReference>
<feature type="region of interest" description="Disordered" evidence="1">
    <location>
        <begin position="118"/>
        <end position="182"/>
    </location>
</feature>
<feature type="compositionally biased region" description="Basic and acidic residues" evidence="1">
    <location>
        <begin position="129"/>
        <end position="173"/>
    </location>
</feature>
<name>A0A811QTF5_9POAL</name>
<evidence type="ECO:0000256" key="1">
    <source>
        <dbReference type="SAM" id="MobiDB-lite"/>
    </source>
</evidence>
<protein>
    <submittedName>
        <fullName evidence="2">Uncharacterized protein</fullName>
    </submittedName>
</protein>
<accession>A0A811QTF5</accession>
<comment type="caution">
    <text evidence="2">The sequence shown here is derived from an EMBL/GenBank/DDBJ whole genome shotgun (WGS) entry which is preliminary data.</text>
</comment>
<keyword evidence="3" id="KW-1185">Reference proteome</keyword>
<organism evidence="2 3">
    <name type="scientific">Miscanthus lutarioriparius</name>
    <dbReference type="NCBI Taxonomy" id="422564"/>
    <lineage>
        <taxon>Eukaryota</taxon>
        <taxon>Viridiplantae</taxon>
        <taxon>Streptophyta</taxon>
        <taxon>Embryophyta</taxon>
        <taxon>Tracheophyta</taxon>
        <taxon>Spermatophyta</taxon>
        <taxon>Magnoliopsida</taxon>
        <taxon>Liliopsida</taxon>
        <taxon>Poales</taxon>
        <taxon>Poaceae</taxon>
        <taxon>PACMAD clade</taxon>
        <taxon>Panicoideae</taxon>
        <taxon>Andropogonodae</taxon>
        <taxon>Andropogoneae</taxon>
        <taxon>Saccharinae</taxon>
        <taxon>Miscanthus</taxon>
    </lineage>
</organism>
<dbReference type="AlphaFoldDB" id="A0A811QTF5"/>
<dbReference type="Proteomes" id="UP000604825">
    <property type="component" value="Unassembled WGS sequence"/>
</dbReference>
<sequence>MTEPVSHQGLQALYELHYGSCRCPITETELARAERRAPTDVQQTVQEVAELFHRSQELALGGEDAHVWSRLPEVAPAAGQHARAHGLLRLQEAENVMEDFVREGVDALALWRHSVEESAGVDSEGQVTESRKGLEDYEHGDWGGTDRRGSATTGEGRETRRNAREMRLEDLAPREPLYGASS</sequence>